<dbReference type="InterPro" id="IPR043472">
    <property type="entry name" value="Macro_dom-like"/>
</dbReference>
<organism evidence="3 4">
    <name type="scientific">Batillaria attramentaria</name>
    <dbReference type="NCBI Taxonomy" id="370345"/>
    <lineage>
        <taxon>Eukaryota</taxon>
        <taxon>Metazoa</taxon>
        <taxon>Spiralia</taxon>
        <taxon>Lophotrochozoa</taxon>
        <taxon>Mollusca</taxon>
        <taxon>Gastropoda</taxon>
        <taxon>Caenogastropoda</taxon>
        <taxon>Sorbeoconcha</taxon>
        <taxon>Cerithioidea</taxon>
        <taxon>Batillariidae</taxon>
        <taxon>Batillaria</taxon>
    </lineage>
</organism>
<feature type="region of interest" description="Disordered" evidence="1">
    <location>
        <begin position="224"/>
        <end position="247"/>
    </location>
</feature>
<dbReference type="SUPFAM" id="SSF52949">
    <property type="entry name" value="Macro domain-like"/>
    <property type="match status" value="1"/>
</dbReference>
<feature type="non-terminal residue" evidence="3">
    <location>
        <position position="1"/>
    </location>
</feature>
<comment type="caution">
    <text evidence="3">The sequence shown here is derived from an EMBL/GenBank/DDBJ whole genome shotgun (WGS) entry which is preliminary data.</text>
</comment>
<keyword evidence="4" id="KW-1185">Reference proteome</keyword>
<sequence length="247" mass="26990">GRFAFLLEDVLQVTVSTGDITRTTTSAIVISTDPQLRHQNPLARSVASAAGPGFARTCQEYLKNHRNGLQVCEVLDTPSGGRLPQLTSHVLHVVVPGAGNTKDSNDFGKQRKLLLCTYLNCLKHASEKLRLQSIAFPLVGAGTHSADMCVHIFFDALLIYLAERTSTCPLHGIHLIVNNPAIARFAAEVLEARLETIMVGGVDSAMAAAFQDYFGIPDFSRVQTPTPPQSTTERNWFGRPAVKRRRL</sequence>
<feature type="compositionally biased region" description="Polar residues" evidence="1">
    <location>
        <begin position="224"/>
        <end position="234"/>
    </location>
</feature>
<dbReference type="Proteomes" id="UP001519460">
    <property type="component" value="Unassembled WGS sequence"/>
</dbReference>
<reference evidence="3 4" key="1">
    <citation type="journal article" date="2023" name="Sci. Data">
        <title>Genome assembly of the Korean intertidal mud-creeper Batillaria attramentaria.</title>
        <authorList>
            <person name="Patra A.K."/>
            <person name="Ho P.T."/>
            <person name="Jun S."/>
            <person name="Lee S.J."/>
            <person name="Kim Y."/>
            <person name="Won Y.J."/>
        </authorList>
    </citation>
    <scope>NUCLEOTIDE SEQUENCE [LARGE SCALE GENOMIC DNA]</scope>
    <source>
        <strain evidence="3">Wonlab-2016</strain>
    </source>
</reference>
<evidence type="ECO:0000256" key="1">
    <source>
        <dbReference type="SAM" id="MobiDB-lite"/>
    </source>
</evidence>
<dbReference type="InterPro" id="IPR002589">
    <property type="entry name" value="Macro_dom"/>
</dbReference>
<gene>
    <name evidence="3" type="ORF">BaRGS_00031381</name>
</gene>
<dbReference type="PROSITE" id="PS51154">
    <property type="entry name" value="MACRO"/>
    <property type="match status" value="1"/>
</dbReference>
<dbReference type="EMBL" id="JACVVK020000351">
    <property type="protein sequence ID" value="KAK7477405.1"/>
    <property type="molecule type" value="Genomic_DNA"/>
</dbReference>
<dbReference type="AlphaFoldDB" id="A0ABD0JRW1"/>
<accession>A0ABD0JRW1</accession>
<dbReference type="Gene3D" id="3.40.220.10">
    <property type="entry name" value="Leucine Aminopeptidase, subunit E, domain 1"/>
    <property type="match status" value="1"/>
</dbReference>
<dbReference type="PANTHER" id="PTHR11106:SF111">
    <property type="entry name" value="MACRO DOMAIN-CONTAINING PROTEIN"/>
    <property type="match status" value="1"/>
</dbReference>
<protein>
    <recommendedName>
        <fullName evidence="2">Macro domain-containing protein</fullName>
    </recommendedName>
</protein>
<evidence type="ECO:0000313" key="4">
    <source>
        <dbReference type="Proteomes" id="UP001519460"/>
    </source>
</evidence>
<proteinExistence type="predicted"/>
<evidence type="ECO:0000259" key="2">
    <source>
        <dbReference type="PROSITE" id="PS51154"/>
    </source>
</evidence>
<dbReference type="Pfam" id="PF01661">
    <property type="entry name" value="Macro"/>
    <property type="match status" value="1"/>
</dbReference>
<dbReference type="PANTHER" id="PTHR11106">
    <property type="entry name" value="GANGLIOSIDE INDUCED DIFFERENTIATION ASSOCIATED PROTEIN 2-RELATED"/>
    <property type="match status" value="1"/>
</dbReference>
<name>A0ABD0JRW1_9CAEN</name>
<evidence type="ECO:0000313" key="3">
    <source>
        <dbReference type="EMBL" id="KAK7477405.1"/>
    </source>
</evidence>
<feature type="domain" description="Macro" evidence="2">
    <location>
        <begin position="1"/>
        <end position="194"/>
    </location>
</feature>